<dbReference type="AlphaFoldDB" id="A0A1I1SMS5"/>
<protein>
    <submittedName>
        <fullName evidence="1">Uncharacterized protein</fullName>
    </submittedName>
</protein>
<gene>
    <name evidence="1" type="ORF">SAMN02745724_04538</name>
</gene>
<evidence type="ECO:0000313" key="2">
    <source>
        <dbReference type="Proteomes" id="UP000198862"/>
    </source>
</evidence>
<keyword evidence="2" id="KW-1185">Reference proteome</keyword>
<organism evidence="1 2">
    <name type="scientific">Pseudoalteromonas denitrificans DSM 6059</name>
    <dbReference type="NCBI Taxonomy" id="1123010"/>
    <lineage>
        <taxon>Bacteria</taxon>
        <taxon>Pseudomonadati</taxon>
        <taxon>Pseudomonadota</taxon>
        <taxon>Gammaproteobacteria</taxon>
        <taxon>Alteromonadales</taxon>
        <taxon>Pseudoalteromonadaceae</taxon>
        <taxon>Pseudoalteromonas</taxon>
    </lineage>
</organism>
<accession>A0A1I1SMS5</accession>
<dbReference type="EMBL" id="FOLO01000058">
    <property type="protein sequence ID" value="SFD44330.1"/>
    <property type="molecule type" value="Genomic_DNA"/>
</dbReference>
<sequence>MLKKRKTYRFKRNVTNASPIRRRIMLRNAQRKISLRRRMFTLILAEEAIQSSEAS</sequence>
<evidence type="ECO:0000313" key="1">
    <source>
        <dbReference type="EMBL" id="SFD44330.1"/>
    </source>
</evidence>
<reference evidence="1 2" key="1">
    <citation type="submission" date="2016-10" db="EMBL/GenBank/DDBJ databases">
        <authorList>
            <person name="de Groot N.N."/>
        </authorList>
    </citation>
    <scope>NUCLEOTIDE SEQUENCE [LARGE SCALE GENOMIC DNA]</scope>
    <source>
        <strain evidence="1 2">DSM 6059</strain>
    </source>
</reference>
<dbReference type="RefSeq" id="WP_177208143.1">
    <property type="nucleotide sequence ID" value="NZ_FOLO01000058.1"/>
</dbReference>
<dbReference type="Proteomes" id="UP000198862">
    <property type="component" value="Unassembled WGS sequence"/>
</dbReference>
<proteinExistence type="predicted"/>
<name>A0A1I1SMS5_9GAMM</name>